<dbReference type="Pfam" id="PF06723">
    <property type="entry name" value="MreB_Mbl"/>
    <property type="match status" value="1"/>
</dbReference>
<feature type="region of interest" description="Disordered" evidence="1">
    <location>
        <begin position="1"/>
        <end position="50"/>
    </location>
</feature>
<dbReference type="EMBL" id="SPAZ01000094">
    <property type="protein sequence ID" value="TQE36105.1"/>
    <property type="molecule type" value="Genomic_DNA"/>
</dbReference>
<accession>A0AAE8W418</accession>
<feature type="compositionally biased region" description="Low complexity" evidence="1">
    <location>
        <begin position="25"/>
        <end position="34"/>
    </location>
</feature>
<organism evidence="2 3">
    <name type="scientific">Streptomyces ipomoeae</name>
    <dbReference type="NCBI Taxonomy" id="103232"/>
    <lineage>
        <taxon>Bacteria</taxon>
        <taxon>Bacillati</taxon>
        <taxon>Actinomycetota</taxon>
        <taxon>Actinomycetes</taxon>
        <taxon>Kitasatosporales</taxon>
        <taxon>Streptomycetaceae</taxon>
        <taxon>Streptomyces</taxon>
    </lineage>
</organism>
<gene>
    <name evidence="2" type="ORF">Sipo8835_10745</name>
</gene>
<evidence type="ECO:0000256" key="1">
    <source>
        <dbReference type="SAM" id="MobiDB-lite"/>
    </source>
</evidence>
<dbReference type="InterPro" id="IPR056546">
    <property type="entry name" value="MreB_MamK-like"/>
</dbReference>
<proteinExistence type="predicted"/>
<comment type="caution">
    <text evidence="2">The sequence shown here is derived from an EMBL/GenBank/DDBJ whole genome shotgun (WGS) entry which is preliminary data.</text>
</comment>
<sequence>MRTRTPAAAMPTRAARPRRTSACCGRWSGRSGDASRARPRRSGPRPTLGAYLCCPPYRQHPLEQREDRARPPGLRADRVISTSASAFHAPARHEQVIAGPHQGPDQAVQNETISLNVVNHLGSPHRKTVGGGVVFWWALEEIRVQVTGRSARYSQVVLELAWNPGPGADASLAAHILTVGVTRAAQVWAPVGSVVLVAPGAHPGVESAVDTARELWPGAVVTVVDETVAALAGAGLDPEPPACVVVHQDGARTSVAVVAGREAFVSGLVTGGTRGLAQAMVGHLRAEHRLDTDLESAWAAVVHGGAFAPSPTVPGPGPVYGALITEERVLAPQPGKVILSPAELRGVVAPAYRPVAALVEQVLRDAPPETARQATVGGLLLTGPHPPGAENHLTDLTGLPARRVAESKAGFGRPQVLLDGVARLLAENPPAPVLTEDRTDFSEQLLLLEKLGLLPPRDRNAEDQ</sequence>
<dbReference type="AlphaFoldDB" id="A0AAE8W418"/>
<feature type="compositionally biased region" description="Low complexity" evidence="1">
    <location>
        <begin position="1"/>
        <end position="14"/>
    </location>
</feature>
<protein>
    <submittedName>
        <fullName evidence="2">Uncharacterized protein</fullName>
    </submittedName>
</protein>
<evidence type="ECO:0000313" key="3">
    <source>
        <dbReference type="Proteomes" id="UP000318720"/>
    </source>
</evidence>
<name>A0AAE8W418_9ACTN</name>
<evidence type="ECO:0000313" key="2">
    <source>
        <dbReference type="EMBL" id="TQE36105.1"/>
    </source>
</evidence>
<dbReference type="Proteomes" id="UP000318720">
    <property type="component" value="Unassembled WGS sequence"/>
</dbReference>
<reference evidence="2 3" key="1">
    <citation type="submission" date="2019-03" db="EMBL/GenBank/DDBJ databases">
        <title>Comparative genomic analyses of the sweetpotato soil rot pathogen, Streptomyces ipomoeae.</title>
        <authorList>
            <person name="Ruschel Soares N."/>
            <person name="Badger J.H."/>
            <person name="Huguet-Tapia J.C."/>
            <person name="Clark C.A."/>
            <person name="Pettis G.S."/>
        </authorList>
    </citation>
    <scope>NUCLEOTIDE SEQUENCE [LARGE SCALE GENOMIC DNA]</scope>
    <source>
        <strain evidence="2 3">88-35</strain>
    </source>
</reference>